<evidence type="ECO:0000313" key="6">
    <source>
        <dbReference type="Proteomes" id="UP000800093"/>
    </source>
</evidence>
<reference evidence="6" key="1">
    <citation type="journal article" date="2020" name="Stud. Mycol.">
        <title>101 Dothideomycetes genomes: A test case for predicting lifestyles and emergence of pathogens.</title>
        <authorList>
            <person name="Haridas S."/>
            <person name="Albert R."/>
            <person name="Binder M."/>
            <person name="Bloem J."/>
            <person name="LaButti K."/>
            <person name="Salamov A."/>
            <person name="Andreopoulos B."/>
            <person name="Baker S."/>
            <person name="Barry K."/>
            <person name="Bills G."/>
            <person name="Bluhm B."/>
            <person name="Cannon C."/>
            <person name="Castanera R."/>
            <person name="Culley D."/>
            <person name="Daum C."/>
            <person name="Ezra D."/>
            <person name="Gonzalez J."/>
            <person name="Henrissat B."/>
            <person name="Kuo A."/>
            <person name="Liang C."/>
            <person name="Lipzen A."/>
            <person name="Lutzoni F."/>
            <person name="Magnuson J."/>
            <person name="Mondo S."/>
            <person name="Nolan M."/>
            <person name="Ohm R."/>
            <person name="Pangilinan J."/>
            <person name="Park H.-J."/>
            <person name="Ramirez L."/>
            <person name="Alfaro M."/>
            <person name="Sun H."/>
            <person name="Tritt A."/>
            <person name="Yoshinaga Y."/>
            <person name="Zwiers L.-H."/>
            <person name="Turgeon B."/>
            <person name="Goodwin S."/>
            <person name="Spatafora J."/>
            <person name="Crous P."/>
            <person name="Grigoriev I."/>
        </authorList>
    </citation>
    <scope>NUCLEOTIDE SEQUENCE [LARGE SCALE GENOMIC DNA]</scope>
    <source>
        <strain evidence="6">CBS 304.66</strain>
    </source>
</reference>
<comment type="subcellular location">
    <subcellularLocation>
        <location evidence="1">Nucleus</location>
    </subcellularLocation>
</comment>
<evidence type="ECO:0000256" key="3">
    <source>
        <dbReference type="SAM" id="MobiDB-lite"/>
    </source>
</evidence>
<dbReference type="AlphaFoldDB" id="A0A9P4K4P8"/>
<name>A0A9P4K4P8_9PLEO</name>
<dbReference type="GO" id="GO:0006351">
    <property type="term" value="P:DNA-templated transcription"/>
    <property type="evidence" value="ECO:0007669"/>
    <property type="project" value="InterPro"/>
</dbReference>
<dbReference type="InterPro" id="IPR050613">
    <property type="entry name" value="Sec_Metabolite_Reg"/>
</dbReference>
<dbReference type="InterPro" id="IPR007219">
    <property type="entry name" value="XnlR_reg_dom"/>
</dbReference>
<dbReference type="OrthoDB" id="5344325at2759"/>
<accession>A0A9P4K4P8</accession>
<evidence type="ECO:0000256" key="2">
    <source>
        <dbReference type="ARBA" id="ARBA00023242"/>
    </source>
</evidence>
<keyword evidence="6" id="KW-1185">Reference proteome</keyword>
<dbReference type="PANTHER" id="PTHR31001">
    <property type="entry name" value="UNCHARACTERIZED TRANSCRIPTIONAL REGULATORY PROTEIN"/>
    <property type="match status" value="1"/>
</dbReference>
<feature type="region of interest" description="Disordered" evidence="3">
    <location>
        <begin position="90"/>
        <end position="111"/>
    </location>
</feature>
<evidence type="ECO:0000256" key="1">
    <source>
        <dbReference type="ARBA" id="ARBA00004123"/>
    </source>
</evidence>
<dbReference type="GO" id="GO:0008270">
    <property type="term" value="F:zinc ion binding"/>
    <property type="evidence" value="ECO:0007669"/>
    <property type="project" value="InterPro"/>
</dbReference>
<feature type="region of interest" description="Disordered" evidence="3">
    <location>
        <begin position="1"/>
        <end position="46"/>
    </location>
</feature>
<dbReference type="CDD" id="cd12148">
    <property type="entry name" value="fungal_TF_MHR"/>
    <property type="match status" value="1"/>
</dbReference>
<dbReference type="EMBL" id="ML986689">
    <property type="protein sequence ID" value="KAF2260095.1"/>
    <property type="molecule type" value="Genomic_DNA"/>
</dbReference>
<gene>
    <name evidence="5" type="ORF">CC78DRAFT_585199</name>
</gene>
<sequence length="681" mass="77295">MGEKYTSGLGGMNDLKRNQKRKTKSESGRVGAGGKLQKQNERQNSNASAVKIELLMPSSAEEMNAPVNGLATTVRRAKFPICASLGRKSPNNRLLQRPLKSRGQKRSLTESIDPPVLAQSIAEEEPQDGLKAWGYMPGHDSHELGNSGTIEIPEVDRVLHVIPPRSLTDSIVNHFLTVVNFRYNSIYAPTFTEQYVQWWSDRANNKPLSPEFTCLLLRICAYSVQYLTIPLRKSLEFELACNSQQLTERFSTAAEQLSTNFTASNTSVERVQEQFLKGAWLKSESKMVESWHALGCTIREAQELGINKNTSLEGLAEFDIELRRRLWLLLYIWDWQMSAWLGRPHLIDQKDCSFTFPNLRLDTSTAEPNLVSPFAHIALQAMLARRLSLIMGDVLIIPNLTGEQVLAVEAECEQFIEELPAVFRLDDPDLSLDEQYPYYVFQRCQLHVVIYMTMLDFLKPYLTKSPNERETSHDRQFRTMGVDISLKLLKVSRKLFDHEFPINAKFHLVVFSIFDTATILCSAIIHDTNRSLSHREEVMGAIECALDMLHQLSLTTKIGASSYRFLFKLVQAAPVLSQYPSMQKRRRADPPALAPPFVQPPTVKTLHTELSQAEVPNIQLSTTLINSTSEIPTTDDLSFDLDQFLEQNPFETSNQLDMGGLEQIWDWDNLNLDFLNQNPPT</sequence>
<dbReference type="GO" id="GO:0003677">
    <property type="term" value="F:DNA binding"/>
    <property type="evidence" value="ECO:0007669"/>
    <property type="project" value="InterPro"/>
</dbReference>
<feature type="domain" description="Xylanolytic transcriptional activator regulatory" evidence="4">
    <location>
        <begin position="290"/>
        <end position="363"/>
    </location>
</feature>
<dbReference type="Pfam" id="PF04082">
    <property type="entry name" value="Fungal_trans"/>
    <property type="match status" value="1"/>
</dbReference>
<dbReference type="Proteomes" id="UP000800093">
    <property type="component" value="Unassembled WGS sequence"/>
</dbReference>
<comment type="caution">
    <text evidence="5">The sequence shown here is derived from an EMBL/GenBank/DDBJ whole genome shotgun (WGS) entry which is preliminary data.</text>
</comment>
<keyword evidence="2" id="KW-0539">Nucleus</keyword>
<organism evidence="5 6">
    <name type="scientific">Lojkania enalia</name>
    <dbReference type="NCBI Taxonomy" id="147567"/>
    <lineage>
        <taxon>Eukaryota</taxon>
        <taxon>Fungi</taxon>
        <taxon>Dikarya</taxon>
        <taxon>Ascomycota</taxon>
        <taxon>Pezizomycotina</taxon>
        <taxon>Dothideomycetes</taxon>
        <taxon>Pleosporomycetidae</taxon>
        <taxon>Pleosporales</taxon>
        <taxon>Pleosporales incertae sedis</taxon>
        <taxon>Lojkania</taxon>
    </lineage>
</organism>
<evidence type="ECO:0000259" key="4">
    <source>
        <dbReference type="SMART" id="SM00906"/>
    </source>
</evidence>
<protein>
    <recommendedName>
        <fullName evidence="4">Xylanolytic transcriptional activator regulatory domain-containing protein</fullName>
    </recommendedName>
</protein>
<dbReference type="GO" id="GO:0005634">
    <property type="term" value="C:nucleus"/>
    <property type="evidence" value="ECO:0007669"/>
    <property type="project" value="UniProtKB-SubCell"/>
</dbReference>
<proteinExistence type="predicted"/>
<evidence type="ECO:0000313" key="5">
    <source>
        <dbReference type="EMBL" id="KAF2260095.1"/>
    </source>
</evidence>
<dbReference type="SMART" id="SM00906">
    <property type="entry name" value="Fungal_trans"/>
    <property type="match status" value="1"/>
</dbReference>
<dbReference type="PANTHER" id="PTHR31001:SF84">
    <property type="entry name" value="FUNGAL SPECIFIC TRANSCRIPTION FACTOR"/>
    <property type="match status" value="1"/>
</dbReference>